<protein>
    <submittedName>
        <fullName evidence="2">Carboxypeptidase-like regulatory domain-containing protein</fullName>
    </submittedName>
</protein>
<comment type="caution">
    <text evidence="2">The sequence shown here is derived from an EMBL/GenBank/DDBJ whole genome shotgun (WGS) entry which is preliminary data.</text>
</comment>
<sequence length="799" mass="91800">MGRWAAFVFLLLLFCPAGAAAQVNSELSRDTTKWFNRTHRVSEITVRSKRSRYSRKNNPAVELMKKVIAAKRRTDLSNRDYYQYRKYQKLTFAANEVVPSDFEHGLLSKIPGALNQIEPCLMTNKLILPVTVSETVTRRIYRKRPKAEKDIVEGERSEGIEQFFQSGDILTSALKDFFTDVNIYDDQIRLLQHPFTSPIGKDAIRFYRFYIQDTLSVSGDSCIHLHFLPNNQQDFGFRGDIYIIKDSSYQVKRCELSIPQRSEVNFVDGMMILQEFTKSPDGDWLLTTDDMIVELELFDFMQKAAVIRNTRITDYAFGPIAPGEFEGRPALSSEPGAKRRSQEYWQQNRQVELTRSEQNMGNFLGTMERGGAFKYIMMGLKLLVENFIETGVGGRPSKVDIGPVNTMVTSNFIDGFRTRLSAQTTANLNPHFFMSGYYARGWKSRKNYYKGELTYSFNAKEYMPHEQPLRNITLSSTYDVCAPTDKFMSTDKDNVFASFKWTTVDKMMFYNRQQLKMVREEVWGLRSTLTVTAEENEPCGQLRFVTLADKARAEASGGGVTAPSRSIRTTEVRAELRYAPGEKLVYTKQRSRPINRDAPVLTLSHAMGVGGLLGGQYRYNFTEATFFKRIWAKSWGKVDVDLRAGAQWNQVPFPLLIMPAANLSYVVQRGTFELINNMEFLNDRYASLDVSWDMNGKLFNRLPLIKHLKWREFLAVRALWGDLTDKNNPMLARNAGSSVLMQFPEGSYVMNPSTPYVEVAVGVHNVFRFFHIEYVRRLTYLDLPTATKHGVRFKFTLKF</sequence>
<feature type="signal peptide" evidence="1">
    <location>
        <begin position="1"/>
        <end position="19"/>
    </location>
</feature>
<organism evidence="2 3">
    <name type="scientific">Marseilla massiliensis</name>
    <dbReference type="NCBI Taxonomy" id="1841864"/>
    <lineage>
        <taxon>Bacteria</taxon>
        <taxon>Pseudomonadati</taxon>
        <taxon>Bacteroidota</taxon>
        <taxon>Bacteroidia</taxon>
        <taxon>Bacteroidales</taxon>
        <taxon>Prevotellaceae</taxon>
        <taxon>Marseilla</taxon>
    </lineage>
</organism>
<name>A0A939B3Z4_9BACT</name>
<keyword evidence="3" id="KW-1185">Reference proteome</keyword>
<gene>
    <name evidence="2" type="ORF">H6B30_04385</name>
</gene>
<dbReference type="Proteomes" id="UP000764045">
    <property type="component" value="Unassembled WGS sequence"/>
</dbReference>
<feature type="chain" id="PRO_5036821376" evidence="1">
    <location>
        <begin position="20"/>
        <end position="799"/>
    </location>
</feature>
<keyword evidence="2" id="KW-0378">Hydrolase</keyword>
<proteinExistence type="predicted"/>
<dbReference type="EMBL" id="JACJJL010000005">
    <property type="protein sequence ID" value="MBM6661000.1"/>
    <property type="molecule type" value="Genomic_DNA"/>
</dbReference>
<accession>A0A939B3Z4</accession>
<keyword evidence="2" id="KW-0645">Protease</keyword>
<evidence type="ECO:0000313" key="3">
    <source>
        <dbReference type="Proteomes" id="UP000764045"/>
    </source>
</evidence>
<evidence type="ECO:0000313" key="2">
    <source>
        <dbReference type="EMBL" id="MBM6661000.1"/>
    </source>
</evidence>
<keyword evidence="2" id="KW-0121">Carboxypeptidase</keyword>
<dbReference type="GO" id="GO:0004180">
    <property type="term" value="F:carboxypeptidase activity"/>
    <property type="evidence" value="ECO:0007669"/>
    <property type="project" value="UniProtKB-KW"/>
</dbReference>
<dbReference type="RefSeq" id="WP_205108303.1">
    <property type="nucleotide sequence ID" value="NZ_JACJJL010000005.1"/>
</dbReference>
<keyword evidence="1" id="KW-0732">Signal</keyword>
<dbReference type="InterPro" id="IPR043741">
    <property type="entry name" value="DUF5686"/>
</dbReference>
<reference evidence="2 3" key="1">
    <citation type="journal article" date="2021" name="Sci. Rep.">
        <title>The distribution of antibiotic resistance genes in chicken gut microbiota commensals.</title>
        <authorList>
            <person name="Juricova H."/>
            <person name="Matiasovicova J."/>
            <person name="Kubasova T."/>
            <person name="Cejkova D."/>
            <person name="Rychlik I."/>
        </authorList>
    </citation>
    <scope>NUCLEOTIDE SEQUENCE [LARGE SCALE GENOMIC DNA]</scope>
    <source>
        <strain evidence="2 3">An819</strain>
    </source>
</reference>
<evidence type="ECO:0000256" key="1">
    <source>
        <dbReference type="SAM" id="SignalP"/>
    </source>
</evidence>
<dbReference type="AlphaFoldDB" id="A0A939B3Z4"/>
<dbReference type="Pfam" id="PF18939">
    <property type="entry name" value="DUF5686"/>
    <property type="match status" value="2"/>
</dbReference>